<dbReference type="AlphaFoldDB" id="A0A3B3QDQ5"/>
<reference evidence="11" key="1">
    <citation type="submission" date="2025-08" db="UniProtKB">
        <authorList>
            <consortium name="Ensembl"/>
        </authorList>
    </citation>
    <scope>IDENTIFICATION</scope>
</reference>
<keyword evidence="3" id="KW-0328">Glycosyltransferase</keyword>
<keyword evidence="5" id="KW-0812">Transmembrane</keyword>
<organism evidence="11 12">
    <name type="scientific">Paramormyrops kingsleyae</name>
    <dbReference type="NCBI Taxonomy" id="1676925"/>
    <lineage>
        <taxon>Eukaryota</taxon>
        <taxon>Metazoa</taxon>
        <taxon>Chordata</taxon>
        <taxon>Craniata</taxon>
        <taxon>Vertebrata</taxon>
        <taxon>Euteleostomi</taxon>
        <taxon>Actinopterygii</taxon>
        <taxon>Neopterygii</taxon>
        <taxon>Teleostei</taxon>
        <taxon>Osteoglossocephala</taxon>
        <taxon>Osteoglossomorpha</taxon>
        <taxon>Osteoglossiformes</taxon>
        <taxon>Mormyridae</taxon>
        <taxon>Paramormyrops</taxon>
    </lineage>
</organism>
<dbReference type="GO" id="GO:0000139">
    <property type="term" value="C:Golgi membrane"/>
    <property type="evidence" value="ECO:0007669"/>
    <property type="project" value="UniProtKB-SubCell"/>
</dbReference>
<name>A0A3B3QDQ5_9TELE</name>
<evidence type="ECO:0000256" key="9">
    <source>
        <dbReference type="ARBA" id="ARBA00023136"/>
    </source>
</evidence>
<dbReference type="InterPro" id="IPR038578">
    <property type="entry name" value="GT29-like_sf"/>
</dbReference>
<dbReference type="PANTHER" id="PTHR11987">
    <property type="entry name" value="ALPHA-2,8-SIALYLTRANSFERASE"/>
    <property type="match status" value="1"/>
</dbReference>
<keyword evidence="8" id="KW-0333">Golgi apparatus</keyword>
<evidence type="ECO:0000256" key="4">
    <source>
        <dbReference type="ARBA" id="ARBA00022679"/>
    </source>
</evidence>
<dbReference type="GO" id="GO:0003828">
    <property type="term" value="F:alpha-N-acetylneuraminate alpha-2,8-sialyltransferase activity"/>
    <property type="evidence" value="ECO:0007669"/>
    <property type="project" value="TreeGrafter"/>
</dbReference>
<accession>A0A3B3QDQ5</accession>
<evidence type="ECO:0000313" key="12">
    <source>
        <dbReference type="Proteomes" id="UP000261540"/>
    </source>
</evidence>
<evidence type="ECO:0000256" key="8">
    <source>
        <dbReference type="ARBA" id="ARBA00023034"/>
    </source>
</evidence>
<evidence type="ECO:0000256" key="5">
    <source>
        <dbReference type="ARBA" id="ARBA00022692"/>
    </source>
</evidence>
<keyword evidence="12" id="KW-1185">Reference proteome</keyword>
<evidence type="ECO:0000256" key="1">
    <source>
        <dbReference type="ARBA" id="ARBA00004323"/>
    </source>
</evidence>
<comment type="similarity">
    <text evidence="2">Belongs to the glycosyltransferase 29 family.</text>
</comment>
<dbReference type="InterPro" id="IPR001675">
    <property type="entry name" value="Glyco_trans_29"/>
</dbReference>
<keyword evidence="4" id="KW-0808">Transferase</keyword>
<evidence type="ECO:0000256" key="7">
    <source>
        <dbReference type="ARBA" id="ARBA00022989"/>
    </source>
</evidence>
<proteinExistence type="inferred from homology"/>
<dbReference type="GO" id="GO:0006491">
    <property type="term" value="P:N-glycan processing"/>
    <property type="evidence" value="ECO:0007669"/>
    <property type="project" value="TreeGrafter"/>
</dbReference>
<keyword evidence="9" id="KW-0472">Membrane</keyword>
<dbReference type="Ensembl" id="ENSPKIT00000028255.1">
    <property type="protein sequence ID" value="ENSPKIP00000004273.1"/>
    <property type="gene ID" value="ENSPKIG00000021362.1"/>
</dbReference>
<keyword evidence="7" id="KW-1133">Transmembrane helix</keyword>
<keyword evidence="6" id="KW-0735">Signal-anchor</keyword>
<dbReference type="Gene3D" id="3.90.1480.20">
    <property type="entry name" value="Glycosyl transferase family 29"/>
    <property type="match status" value="1"/>
</dbReference>
<reference evidence="11" key="2">
    <citation type="submission" date="2025-09" db="UniProtKB">
        <authorList>
            <consortium name="Ensembl"/>
        </authorList>
    </citation>
    <scope>IDENTIFICATION</scope>
</reference>
<dbReference type="Pfam" id="PF00777">
    <property type="entry name" value="Glyco_transf_29"/>
    <property type="match status" value="1"/>
</dbReference>
<sequence length="280" mass="31734">WLPCSQSRVTMLSDSTWKSVSTARSHNILNQSNIAGVGELTMLRVCGDSCSLCQSCCVRVLDGDSPFLNKTFKTCSVVGNGGVLGNSSCGKNIDLAQFVIRCNLGTLNNGYDKHVGKKTNLISFNPSILTEHYGALIDYRRPFVNRLDLYKDALLLLPTFPYQRDTAVSLCAYYTLNDFDSSIRAVLYNPEYLRNLMTRLSTGIMMVSLGVEMCDDVQVYGFWPFPVHPNDCRPITNRYYDNRPWKRKFHVMPDEFHQLLRLHNMGVLKLHLGRCIPGRE</sequence>
<dbReference type="PANTHER" id="PTHR11987:SF50">
    <property type="entry name" value="ALPHA-2,8-SIALYLTRANSFERASE 8F"/>
    <property type="match status" value="1"/>
</dbReference>
<evidence type="ECO:0000256" key="2">
    <source>
        <dbReference type="ARBA" id="ARBA00006003"/>
    </source>
</evidence>
<keyword evidence="10" id="KW-0325">Glycoprotein</keyword>
<dbReference type="InterPro" id="IPR050943">
    <property type="entry name" value="Glycosyltr_29_Sialyltrsf"/>
</dbReference>
<dbReference type="GO" id="GO:0009311">
    <property type="term" value="P:oligosaccharide metabolic process"/>
    <property type="evidence" value="ECO:0007669"/>
    <property type="project" value="TreeGrafter"/>
</dbReference>
<evidence type="ECO:0000313" key="11">
    <source>
        <dbReference type="Ensembl" id="ENSPKIP00000004273.1"/>
    </source>
</evidence>
<evidence type="ECO:0000256" key="10">
    <source>
        <dbReference type="ARBA" id="ARBA00023180"/>
    </source>
</evidence>
<dbReference type="GeneTree" id="ENSGT01030000234535"/>
<evidence type="ECO:0000256" key="3">
    <source>
        <dbReference type="ARBA" id="ARBA00022676"/>
    </source>
</evidence>
<protein>
    <submittedName>
        <fullName evidence="11">ST8 alpha-N-acetyl-neuraminide alpha-2,8-sialyltransferase 6</fullName>
    </submittedName>
</protein>
<dbReference type="Proteomes" id="UP000261540">
    <property type="component" value="Unplaced"/>
</dbReference>
<comment type="subcellular location">
    <subcellularLocation>
        <location evidence="1">Golgi apparatus membrane</location>
        <topology evidence="1">Single-pass type II membrane protein</topology>
    </subcellularLocation>
</comment>
<evidence type="ECO:0000256" key="6">
    <source>
        <dbReference type="ARBA" id="ARBA00022968"/>
    </source>
</evidence>